<proteinExistence type="predicted"/>
<reference evidence="1 2" key="1">
    <citation type="submission" date="2024-01" db="EMBL/GenBank/DDBJ databases">
        <title>Novel lytic viruses for Xanthomonas sp. and Stenotrophomonas maltophilia.</title>
        <authorList>
            <person name="Petrzik K."/>
            <person name="Brazdova S."/>
            <person name="Sovova L."/>
            <person name="Neoralova M."/>
        </authorList>
    </citation>
    <scope>NUCLEOTIDE SEQUENCE [LARGE SCALE GENOMIC DNA]</scope>
</reference>
<accession>A0ABZ2GZF9</accession>
<evidence type="ECO:0000313" key="2">
    <source>
        <dbReference type="Proteomes" id="UP001386178"/>
    </source>
</evidence>
<name>A0ABZ2GZF9_9CAUD</name>
<dbReference type="EMBL" id="PP079414">
    <property type="protein sequence ID" value="WWO60241.1"/>
    <property type="molecule type" value="Genomic_DNA"/>
</dbReference>
<protein>
    <recommendedName>
        <fullName evidence="3">Single-stranded DNA-binding protein</fullName>
    </recommendedName>
</protein>
<organism evidence="1 2">
    <name type="scientific">Xanthomonas phage SB3</name>
    <dbReference type="NCBI Taxonomy" id="3117472"/>
    <lineage>
        <taxon>Viruses</taxon>
        <taxon>Duplodnaviria</taxon>
        <taxon>Heunggongvirae</taxon>
        <taxon>Uroviricota</taxon>
        <taxon>Caudoviricetes</taxon>
        <taxon>Autographivirales</taxon>
        <taxon>Autonotataviridae</taxon>
        <taxon>Euvesivirus</taxon>
        <taxon>Euvesivirus SB3</taxon>
    </lineage>
</organism>
<sequence length="287" mass="31466">MAFNLGSALANAKKSVNMTEAKAAAEYEPYAEGPVNLRLAGFIEVGKQEVQFGKDKPIEVKDMVYLLWELSGPKHKPKEIDGKTVPLIFVQEMTNTLTTKSLLFKQFTAMNKAYGGQYTHMGDMIGLAFRGKITHDPKKTGDKMYYNEKLVDIGKAERPEVLPDGDGGFAETGEMVAVKVDPMISKPMGFIFHHSGKDHWDSLYIEGEYPERKDDKGNVTKPAQSKNKWQLKIKAAKNWNECPMYPIVMGGATGEADAAAVNDLVGEADEVVSSGRPADAGDGVDID</sequence>
<dbReference type="Proteomes" id="UP001386178">
    <property type="component" value="Segment"/>
</dbReference>
<keyword evidence="2" id="KW-1185">Reference proteome</keyword>
<evidence type="ECO:0008006" key="3">
    <source>
        <dbReference type="Google" id="ProtNLM"/>
    </source>
</evidence>
<evidence type="ECO:0000313" key="1">
    <source>
        <dbReference type="EMBL" id="WWO60241.1"/>
    </source>
</evidence>